<feature type="compositionally biased region" description="Basic and acidic residues" evidence="1">
    <location>
        <begin position="19"/>
        <end position="36"/>
    </location>
</feature>
<protein>
    <submittedName>
        <fullName evidence="2">Uncharacterized protein</fullName>
    </submittedName>
</protein>
<dbReference type="AlphaFoldDB" id="A0ABD3F519"/>
<gene>
    <name evidence="2" type="ORF">V7S43_013227</name>
</gene>
<proteinExistence type="predicted"/>
<name>A0ABD3F519_9STRA</name>
<evidence type="ECO:0000313" key="3">
    <source>
        <dbReference type="Proteomes" id="UP001632037"/>
    </source>
</evidence>
<reference evidence="2 3" key="1">
    <citation type="submission" date="2024-09" db="EMBL/GenBank/DDBJ databases">
        <title>Genome sequencing and assembly of Phytophthora oleae, isolate VK10A, causative agent of rot of olive drupes.</title>
        <authorList>
            <person name="Conti Taguali S."/>
            <person name="Riolo M."/>
            <person name="La Spada F."/>
            <person name="Cacciola S.O."/>
            <person name="Dionisio G."/>
        </authorList>
    </citation>
    <scope>NUCLEOTIDE SEQUENCE [LARGE SCALE GENOMIC DNA]</scope>
    <source>
        <strain evidence="2 3">VK10A</strain>
    </source>
</reference>
<feature type="region of interest" description="Disordered" evidence="1">
    <location>
        <begin position="1"/>
        <end position="36"/>
    </location>
</feature>
<dbReference type="EMBL" id="JBIMZQ010000034">
    <property type="protein sequence ID" value="KAL3661935.1"/>
    <property type="molecule type" value="Genomic_DNA"/>
</dbReference>
<sequence length="108" mass="12126">MLDVSPWPPLPPTTCTTLGRDRHVPDRDDFPPTREDVPRYVQCEDQRWGVQQSSRHHCEPFTQTLLVVDKRSIYKVASGDFECNLTTTFANGAAFESSSLKDGSIGLT</sequence>
<feature type="compositionally biased region" description="Pro residues" evidence="1">
    <location>
        <begin position="1"/>
        <end position="12"/>
    </location>
</feature>
<dbReference type="Proteomes" id="UP001632037">
    <property type="component" value="Unassembled WGS sequence"/>
</dbReference>
<organism evidence="2 3">
    <name type="scientific">Phytophthora oleae</name>
    <dbReference type="NCBI Taxonomy" id="2107226"/>
    <lineage>
        <taxon>Eukaryota</taxon>
        <taxon>Sar</taxon>
        <taxon>Stramenopiles</taxon>
        <taxon>Oomycota</taxon>
        <taxon>Peronosporomycetes</taxon>
        <taxon>Peronosporales</taxon>
        <taxon>Peronosporaceae</taxon>
        <taxon>Phytophthora</taxon>
    </lineage>
</organism>
<keyword evidence="3" id="KW-1185">Reference proteome</keyword>
<evidence type="ECO:0000256" key="1">
    <source>
        <dbReference type="SAM" id="MobiDB-lite"/>
    </source>
</evidence>
<comment type="caution">
    <text evidence="2">The sequence shown here is derived from an EMBL/GenBank/DDBJ whole genome shotgun (WGS) entry which is preliminary data.</text>
</comment>
<accession>A0ABD3F519</accession>
<evidence type="ECO:0000313" key="2">
    <source>
        <dbReference type="EMBL" id="KAL3661935.1"/>
    </source>
</evidence>